<evidence type="ECO:0000256" key="4">
    <source>
        <dbReference type="ARBA" id="ARBA00004657"/>
    </source>
</evidence>
<keyword evidence="9" id="KW-0007">Acetylation</keyword>
<dbReference type="Pfam" id="PF05502">
    <property type="entry name" value="Dynactin_p62"/>
    <property type="match status" value="2"/>
</dbReference>
<evidence type="ECO:0000256" key="7">
    <source>
        <dbReference type="ARBA" id="ARBA00022553"/>
    </source>
</evidence>
<keyword evidence="8" id="KW-0832">Ubl conjugation</keyword>
<comment type="caution">
    <text evidence="15">The sequence shown here is derived from an EMBL/GenBank/DDBJ whole genome shotgun (WGS) entry which is preliminary data.</text>
</comment>
<gene>
    <name evidence="15" type="ORF">RDWZM_003956</name>
</gene>
<dbReference type="InterPro" id="IPR008603">
    <property type="entry name" value="DCTN4"/>
</dbReference>
<evidence type="ECO:0000256" key="13">
    <source>
        <dbReference type="ARBA" id="ARBA00034864"/>
    </source>
</evidence>
<evidence type="ECO:0000256" key="3">
    <source>
        <dbReference type="ARBA" id="ARBA00004544"/>
    </source>
</evidence>
<evidence type="ECO:0000256" key="6">
    <source>
        <dbReference type="ARBA" id="ARBA00022499"/>
    </source>
</evidence>
<keyword evidence="10" id="KW-0175">Coiled coil</keyword>
<dbReference type="GO" id="GO:0005869">
    <property type="term" value="C:dynactin complex"/>
    <property type="evidence" value="ECO:0007669"/>
    <property type="project" value="InterPro"/>
</dbReference>
<name>A0A9Q0RT27_BLOTA</name>
<evidence type="ECO:0000313" key="16">
    <source>
        <dbReference type="Proteomes" id="UP001142055"/>
    </source>
</evidence>
<dbReference type="OrthoDB" id="283815at2759"/>
<protein>
    <recommendedName>
        <fullName evidence="13">Dynactin subunit 4</fullName>
    </recommendedName>
</protein>
<evidence type="ECO:0000256" key="12">
    <source>
        <dbReference type="ARBA" id="ARBA00034776"/>
    </source>
</evidence>
<dbReference type="AlphaFoldDB" id="A0A9Q0RT27"/>
<accession>A0A9Q0RT27</accession>
<keyword evidence="5" id="KW-0963">Cytoplasm</keyword>
<keyword evidence="6" id="KW-1017">Isopeptide bond</keyword>
<evidence type="ECO:0000256" key="10">
    <source>
        <dbReference type="ARBA" id="ARBA00023054"/>
    </source>
</evidence>
<evidence type="ECO:0000256" key="14">
    <source>
        <dbReference type="ARBA" id="ARBA00093507"/>
    </source>
</evidence>
<dbReference type="GO" id="GO:0001725">
    <property type="term" value="C:stress fiber"/>
    <property type="evidence" value="ECO:0007669"/>
    <property type="project" value="UniProtKB-SubCell"/>
</dbReference>
<reference evidence="15" key="1">
    <citation type="submission" date="2022-12" db="EMBL/GenBank/DDBJ databases">
        <title>Genome assemblies of Blomia tropicalis.</title>
        <authorList>
            <person name="Cui Y."/>
        </authorList>
    </citation>
    <scope>NUCLEOTIDE SEQUENCE</scope>
    <source>
        <tissue evidence="15">Adult mites</tissue>
    </source>
</reference>
<dbReference type="PANTHER" id="PTHR13034:SF2">
    <property type="entry name" value="DYNACTIN SUBUNIT 4"/>
    <property type="match status" value="1"/>
</dbReference>
<dbReference type="OMA" id="KIYFCRH"/>
<comment type="subunit">
    <text evidence="14">Subunit of dynactin, a multiprotein complex part of a tripartite complex with dynein and a adapter, such as BICDL1, BICD2 or HOOK3. The dynactin complex is built around ACTR1A/ACTB filament and consists of an actin-related filament composed of a shoulder domain, a pointed end and a barbed end. Its length is defined by its flexible shoulder domain. The soulder is composed of 2 DCTN1 subunits, 4 DCTN2 and 2 DCTN3. The 4 DCNT2 (via N-terminus) bind the ACTR1A filament and act as molecular rulers to determine the length. The pointed end is important for binding dynein-dynactin cargo adapters. Consists of 4 subunits: ACTR10, DCNT4, DCTN5 and DCTN6. The barbed end is composed of a CAPZA1:CAPZB heterodimers, which binds ACTR1A/ACTB filament and dynactin and stabilizes dynactin. Interacts with ATP7B, but not ATP7A, in a copper-dependent manner. Interacts with ANK2; this interaction is required for localization at costameres. Interacts with N4BP2L1.</text>
</comment>
<dbReference type="PANTHER" id="PTHR13034">
    <property type="entry name" value="DYNACTIN P62 SUBUNIT"/>
    <property type="match status" value="1"/>
</dbReference>
<keyword evidence="16" id="KW-1185">Reference proteome</keyword>
<evidence type="ECO:0000256" key="5">
    <source>
        <dbReference type="ARBA" id="ARBA00022490"/>
    </source>
</evidence>
<proteinExistence type="inferred from homology"/>
<comment type="similarity">
    <text evidence="12">Belongs to the dynactin subunit 4 family.</text>
</comment>
<dbReference type="GO" id="GO:0005813">
    <property type="term" value="C:centrosome"/>
    <property type="evidence" value="ECO:0007669"/>
    <property type="project" value="UniProtKB-SubCell"/>
</dbReference>
<evidence type="ECO:0000256" key="9">
    <source>
        <dbReference type="ARBA" id="ARBA00022990"/>
    </source>
</evidence>
<organism evidence="15 16">
    <name type="scientific">Blomia tropicalis</name>
    <name type="common">Mite</name>
    <dbReference type="NCBI Taxonomy" id="40697"/>
    <lineage>
        <taxon>Eukaryota</taxon>
        <taxon>Metazoa</taxon>
        <taxon>Ecdysozoa</taxon>
        <taxon>Arthropoda</taxon>
        <taxon>Chelicerata</taxon>
        <taxon>Arachnida</taxon>
        <taxon>Acari</taxon>
        <taxon>Acariformes</taxon>
        <taxon>Sarcoptiformes</taxon>
        <taxon>Astigmata</taxon>
        <taxon>Glycyphagoidea</taxon>
        <taxon>Echimyopodidae</taxon>
        <taxon>Blomia</taxon>
    </lineage>
</organism>
<dbReference type="EMBL" id="JAPWDV010000001">
    <property type="protein sequence ID" value="KAJ6225411.1"/>
    <property type="molecule type" value="Genomic_DNA"/>
</dbReference>
<dbReference type="Proteomes" id="UP001142055">
    <property type="component" value="Chromosome 1"/>
</dbReference>
<evidence type="ECO:0000256" key="1">
    <source>
        <dbReference type="ARBA" id="ARBA00004300"/>
    </source>
</evidence>
<sequence length="497" mass="56647">MATSFIPEFLDSSKVQYQCTCGQFKTIHYIYFCRYCNEIRCRDCVSHEVDSQFCQQCLEYIPSLDAKLKKNKCAQCYQCPSCHNILLPRVLYQPVVPSTAQPQQPTTQQTMKKSSFFYCHFCRWSSRDIGMPDQSPLAAGNLPEIKTPNSERLKSLFEYYRILSTKDKKEKEKKRSNPRNAMCLLDKYGITSSLSAKVTATLRARMARSSSGMSLSDMKSFPELDAFKSAISIGEENIDQFEKLNLDDYYHDDLDEIDVCEKNSLGKIIHQVESQPLYCKDLFPISQMLVVKRSLRCKKCEHNLSKPEYNPSLAKFKIQLSAYYHIPQIRLVKLPNLKVGTTTRVELTITNPIQYMVNVTLLPVDIHQNSMADVVLPNTVLQLTPKDDTGDIVGDFDSGLTQSAKFTDDPNVVAFRHGNKLGIYLYVTPLKKIEDAADCIIEFRLKHDYVYTLLPIPAIPTSPATTPTEPISGDKSTLKQDVKWISHYMRLNLGPIE</sequence>
<comment type="subcellular location">
    <subcellularLocation>
        <location evidence="3">Cytoplasm</location>
        <location evidence="3">Cell cortex</location>
    </subcellularLocation>
    <subcellularLocation>
        <location evidence="1">Cytoplasm</location>
        <location evidence="1">Cytoskeleton</location>
        <location evidence="1">Microtubule organizing center</location>
        <location evidence="1">Centrosome</location>
    </subcellularLocation>
    <subcellularLocation>
        <location evidence="2">Cytoplasm</location>
        <location evidence="2">Cytoskeleton</location>
        <location evidence="2">Stress fiber</location>
    </subcellularLocation>
    <subcellularLocation>
        <location evidence="4">Cytoplasm</location>
        <location evidence="4">Myofibril</location>
    </subcellularLocation>
</comment>
<keyword evidence="11" id="KW-0206">Cytoskeleton</keyword>
<evidence type="ECO:0000256" key="8">
    <source>
        <dbReference type="ARBA" id="ARBA00022843"/>
    </source>
</evidence>
<dbReference type="GO" id="GO:0005938">
    <property type="term" value="C:cell cortex"/>
    <property type="evidence" value="ECO:0007669"/>
    <property type="project" value="UniProtKB-SubCell"/>
</dbReference>
<dbReference type="GO" id="GO:0030016">
    <property type="term" value="C:myofibril"/>
    <property type="evidence" value="ECO:0007669"/>
    <property type="project" value="UniProtKB-SubCell"/>
</dbReference>
<evidence type="ECO:0000256" key="11">
    <source>
        <dbReference type="ARBA" id="ARBA00023212"/>
    </source>
</evidence>
<evidence type="ECO:0000256" key="2">
    <source>
        <dbReference type="ARBA" id="ARBA00004529"/>
    </source>
</evidence>
<evidence type="ECO:0000313" key="15">
    <source>
        <dbReference type="EMBL" id="KAJ6225411.1"/>
    </source>
</evidence>
<keyword evidence="7" id="KW-0597">Phosphoprotein</keyword>